<evidence type="ECO:0000256" key="1">
    <source>
        <dbReference type="ARBA" id="ARBA00008857"/>
    </source>
</evidence>
<dbReference type="InterPro" id="IPR046668">
    <property type="entry name" value="DUF6538"/>
</dbReference>
<dbReference type="Gene3D" id="1.10.443.10">
    <property type="entry name" value="Intergrase catalytic core"/>
    <property type="match status" value="1"/>
</dbReference>
<dbReference type="GO" id="GO:0006310">
    <property type="term" value="P:DNA recombination"/>
    <property type="evidence" value="ECO:0007669"/>
    <property type="project" value="UniProtKB-KW"/>
</dbReference>
<dbReference type="CDD" id="cd01184">
    <property type="entry name" value="INT_C_like_1"/>
    <property type="match status" value="1"/>
</dbReference>
<keyword evidence="3" id="KW-0233">DNA recombination</keyword>
<dbReference type="EMBL" id="AP021874">
    <property type="protein sequence ID" value="BBO72132.1"/>
    <property type="molecule type" value="Genomic_DNA"/>
</dbReference>
<gene>
    <name evidence="5" type="ORF">DSCA_60620</name>
</gene>
<reference evidence="5 6" key="1">
    <citation type="submission" date="2019-11" db="EMBL/GenBank/DDBJ databases">
        <title>Comparative genomics of hydrocarbon-degrading Desulfosarcina strains.</title>
        <authorList>
            <person name="Watanabe M."/>
            <person name="Kojima H."/>
            <person name="Fukui M."/>
        </authorList>
    </citation>
    <scope>NUCLEOTIDE SEQUENCE [LARGE SCALE GENOMIC DNA]</scope>
    <source>
        <strain evidence="5 6">PL12</strain>
    </source>
</reference>
<dbReference type="InterPro" id="IPR013762">
    <property type="entry name" value="Integrase-like_cat_sf"/>
</dbReference>
<keyword evidence="6" id="KW-1185">Reference proteome</keyword>
<dbReference type="InterPro" id="IPR011010">
    <property type="entry name" value="DNA_brk_join_enz"/>
</dbReference>
<dbReference type="RefSeq" id="WP_155319884.1">
    <property type="nucleotide sequence ID" value="NZ_AP021874.1"/>
</dbReference>
<keyword evidence="2" id="KW-0238">DNA-binding</keyword>
<dbReference type="PROSITE" id="PS51898">
    <property type="entry name" value="TYR_RECOMBINASE"/>
    <property type="match status" value="1"/>
</dbReference>
<accession>A0A5K7YQS2</accession>
<dbReference type="Gene3D" id="1.10.150.130">
    <property type="match status" value="1"/>
</dbReference>
<evidence type="ECO:0000256" key="3">
    <source>
        <dbReference type="ARBA" id="ARBA00023172"/>
    </source>
</evidence>
<dbReference type="OrthoDB" id="5423136at2"/>
<organism evidence="5 6">
    <name type="scientific">Desulfosarcina alkanivorans</name>
    <dbReference type="NCBI Taxonomy" id="571177"/>
    <lineage>
        <taxon>Bacteria</taxon>
        <taxon>Pseudomonadati</taxon>
        <taxon>Thermodesulfobacteriota</taxon>
        <taxon>Desulfobacteria</taxon>
        <taxon>Desulfobacterales</taxon>
        <taxon>Desulfosarcinaceae</taxon>
        <taxon>Desulfosarcina</taxon>
    </lineage>
</organism>
<dbReference type="Pfam" id="PF00589">
    <property type="entry name" value="Phage_integrase"/>
    <property type="match status" value="1"/>
</dbReference>
<evidence type="ECO:0000256" key="2">
    <source>
        <dbReference type="ARBA" id="ARBA00023125"/>
    </source>
</evidence>
<dbReference type="KEGG" id="dalk:DSCA_60620"/>
<dbReference type="PANTHER" id="PTHR30349:SF41">
    <property type="entry name" value="INTEGRASE_RECOMBINASE PROTEIN MJ0367-RELATED"/>
    <property type="match status" value="1"/>
</dbReference>
<dbReference type="InterPro" id="IPR002104">
    <property type="entry name" value="Integrase_catalytic"/>
</dbReference>
<comment type="similarity">
    <text evidence="1">Belongs to the 'phage' integrase family.</text>
</comment>
<dbReference type="AlphaFoldDB" id="A0A5K7YQS2"/>
<dbReference type="GO" id="GO:0003677">
    <property type="term" value="F:DNA binding"/>
    <property type="evidence" value="ECO:0007669"/>
    <property type="project" value="UniProtKB-KW"/>
</dbReference>
<protein>
    <recommendedName>
        <fullName evidence="4">Tyr recombinase domain-containing protein</fullName>
    </recommendedName>
</protein>
<dbReference type="GO" id="GO:0015074">
    <property type="term" value="P:DNA integration"/>
    <property type="evidence" value="ECO:0007669"/>
    <property type="project" value="InterPro"/>
</dbReference>
<evidence type="ECO:0000313" key="5">
    <source>
        <dbReference type="EMBL" id="BBO72132.1"/>
    </source>
</evidence>
<dbReference type="PANTHER" id="PTHR30349">
    <property type="entry name" value="PHAGE INTEGRASE-RELATED"/>
    <property type="match status" value="1"/>
</dbReference>
<dbReference type="SUPFAM" id="SSF56349">
    <property type="entry name" value="DNA breaking-rejoining enzymes"/>
    <property type="match status" value="1"/>
</dbReference>
<dbReference type="InterPro" id="IPR050090">
    <property type="entry name" value="Tyrosine_recombinase_XerCD"/>
</dbReference>
<sequence length="590" mass="66442">MCFLVKRNRTYHLQVKVPKELTDTLGGSDLSISLGTGSRREAGRLAEVANVRYQLAFRELRVRGINKMNSDQEIDPMKIKKLIRDYVKASLEDFDLMQATGRKGNLGTVDDELDGLDAALDVSREQLTTRRHVDFMGPHLDHQLKVRGVGPIEKDSNQYKMLCYELLKANIRLLEANRETSVGHFQGHDVDSILKDLGLQEQPDTSKPVSAPELPAVKPNTAAEPATIEPPLTAETPAAAGPTMQELIDEFQRQKVESGKWRNTTVRNHHPKLQALLQVLGHSTPVSQITVDMLREYGRILELLPPSFSLKGYKDLGGVSSAELAGKHTKTMDITTRREYLNLARSIFQYALDNEYVKKNPVIAGLIPSKKGNQREQRSPYTPDDLKRIFNPETFDKWVANGGGGKGSPARYWLPRLALWTGSRVEELANLQTADVVEVKANDTGEVLVCLDHNMDNGRRLKNQNSIRTVPLHPEIAGEFAKYAEKMKAKGSQRLFPELTKANGKFSHQFSKSFMGYLRNKVKITDPKKNFHSLRHTATDTLWKAMVQESIIEELTGRAGKTETSRRYAKGYRVETLYREAVLKLDFELA</sequence>
<dbReference type="Pfam" id="PF20172">
    <property type="entry name" value="DUF6538"/>
    <property type="match status" value="1"/>
</dbReference>
<evidence type="ECO:0000313" key="6">
    <source>
        <dbReference type="Proteomes" id="UP000427906"/>
    </source>
</evidence>
<proteinExistence type="inferred from homology"/>
<name>A0A5K7YQS2_9BACT</name>
<dbReference type="Proteomes" id="UP000427906">
    <property type="component" value="Chromosome"/>
</dbReference>
<evidence type="ECO:0000259" key="4">
    <source>
        <dbReference type="PROSITE" id="PS51898"/>
    </source>
</evidence>
<feature type="domain" description="Tyr recombinase" evidence="4">
    <location>
        <begin position="376"/>
        <end position="582"/>
    </location>
</feature>
<dbReference type="InterPro" id="IPR010998">
    <property type="entry name" value="Integrase_recombinase_N"/>
</dbReference>